<dbReference type="Proteomes" id="UP001238179">
    <property type="component" value="Chromosome"/>
</dbReference>
<evidence type="ECO:0000259" key="1">
    <source>
        <dbReference type="Pfam" id="PF00108"/>
    </source>
</evidence>
<dbReference type="PIRSF" id="PIRSF000429">
    <property type="entry name" value="Ac-CoA_Ac_transf"/>
    <property type="match status" value="1"/>
</dbReference>
<proteinExistence type="predicted"/>
<dbReference type="PANTHER" id="PTHR42870:SF1">
    <property type="entry name" value="NON-SPECIFIC LIPID-TRANSFER PROTEIN-LIKE 2"/>
    <property type="match status" value="1"/>
</dbReference>
<organism evidence="3 4">
    <name type="scientific">Mesoterricola silvestris</name>
    <dbReference type="NCBI Taxonomy" id="2927979"/>
    <lineage>
        <taxon>Bacteria</taxon>
        <taxon>Pseudomonadati</taxon>
        <taxon>Acidobacteriota</taxon>
        <taxon>Holophagae</taxon>
        <taxon>Holophagales</taxon>
        <taxon>Holophagaceae</taxon>
        <taxon>Mesoterricola</taxon>
    </lineage>
</organism>
<evidence type="ECO:0000313" key="4">
    <source>
        <dbReference type="Proteomes" id="UP001238179"/>
    </source>
</evidence>
<evidence type="ECO:0000259" key="2">
    <source>
        <dbReference type="Pfam" id="PF22691"/>
    </source>
</evidence>
<dbReference type="PANTHER" id="PTHR42870">
    <property type="entry name" value="ACETYL-COA C-ACETYLTRANSFERASE"/>
    <property type="match status" value="1"/>
</dbReference>
<dbReference type="AlphaFoldDB" id="A0AA48GNF9"/>
<dbReference type="Gene3D" id="3.40.47.10">
    <property type="match status" value="1"/>
</dbReference>
<evidence type="ECO:0000313" key="3">
    <source>
        <dbReference type="EMBL" id="BDU71235.1"/>
    </source>
</evidence>
<keyword evidence="4" id="KW-1185">Reference proteome</keyword>
<name>A0AA48GNF9_9BACT</name>
<dbReference type="InterPro" id="IPR020616">
    <property type="entry name" value="Thiolase_N"/>
</dbReference>
<dbReference type="KEGG" id="msil:METEAL_04090"/>
<dbReference type="CDD" id="cd00829">
    <property type="entry name" value="SCP-x_thiolase"/>
    <property type="match status" value="1"/>
</dbReference>
<protein>
    <submittedName>
        <fullName evidence="3">Acetyl-CoA acetyltransferase</fullName>
    </submittedName>
</protein>
<accession>A0AA48GNF9</accession>
<sequence length="411" mass="43482">MRTLNKPVFLAAGAYTLSLGTGRPEFNPRTPRPGLDHYIREAGAATLAQIGDPGAIDESVIGNFMAARFNRQGHLGSLMTIVHPSLEYKPALRVEGACASGGLALASAVKSVLSGMADAVLVMGVEVQNTVKAIYCADYLAGAGWYDGERKEGHTYFFPGKFSDRAGAYGAKVGPEKARQAFAHWYRNAVENARLNPDAQEHFNRVDDLVAQGLTPPNPKSFTDHLNLYDCSKVSDGAASIIVASEEGWRRLGLARQDVVELAGMGQMAANLTTPPPDLTEMTTCRRAAEQALAMAGTGIGDMGVVEVHDCFTISGVLLTEALGMAAPGAGADAVLEGLTRRDGRWPTNTGGGLVGYGHPTGATGVRMAVDLWRQLTGRAAGYQVDLKKDHGILVSMGGNDKTVVSLVVKR</sequence>
<gene>
    <name evidence="3" type="ORF">METEAL_04090</name>
</gene>
<dbReference type="EMBL" id="AP027080">
    <property type="protein sequence ID" value="BDU71235.1"/>
    <property type="molecule type" value="Genomic_DNA"/>
</dbReference>
<dbReference type="Pfam" id="PF22691">
    <property type="entry name" value="Thiolase_C_1"/>
    <property type="match status" value="1"/>
</dbReference>
<dbReference type="InterPro" id="IPR002155">
    <property type="entry name" value="Thiolase"/>
</dbReference>
<feature type="domain" description="Thiolase N-terminal" evidence="1">
    <location>
        <begin position="49"/>
        <end position="128"/>
    </location>
</feature>
<dbReference type="InterPro" id="IPR016039">
    <property type="entry name" value="Thiolase-like"/>
</dbReference>
<dbReference type="Pfam" id="PF00108">
    <property type="entry name" value="Thiolase_N"/>
    <property type="match status" value="1"/>
</dbReference>
<dbReference type="GO" id="GO:0003988">
    <property type="term" value="F:acetyl-CoA C-acyltransferase activity"/>
    <property type="evidence" value="ECO:0007669"/>
    <property type="project" value="UniProtKB-ARBA"/>
</dbReference>
<feature type="domain" description="Thiolase C-terminal" evidence="2">
    <location>
        <begin position="277"/>
        <end position="409"/>
    </location>
</feature>
<reference evidence="4" key="1">
    <citation type="journal article" date="2023" name="Int. J. Syst. Evol. Microbiol.">
        <title>Mesoterricola silvestris gen. nov., sp. nov., Mesoterricola sediminis sp. nov., Geothrix oryzae sp. nov., Geothrix edaphica sp. nov., Geothrix rubra sp. nov., and Geothrix limicola sp. nov., six novel members of Acidobacteriota isolated from soils.</title>
        <authorList>
            <person name="Itoh H."/>
            <person name="Sugisawa Y."/>
            <person name="Mise K."/>
            <person name="Xu Z."/>
            <person name="Kuniyasu M."/>
            <person name="Ushijima N."/>
            <person name="Kawano K."/>
            <person name="Kobayashi E."/>
            <person name="Shiratori Y."/>
            <person name="Masuda Y."/>
            <person name="Senoo K."/>
        </authorList>
    </citation>
    <scope>NUCLEOTIDE SEQUENCE [LARGE SCALE GENOMIC DNA]</scope>
    <source>
        <strain evidence="4">W79</strain>
    </source>
</reference>
<dbReference type="RefSeq" id="WP_316414122.1">
    <property type="nucleotide sequence ID" value="NZ_AP027080.1"/>
</dbReference>
<dbReference type="SUPFAM" id="SSF53901">
    <property type="entry name" value="Thiolase-like"/>
    <property type="match status" value="1"/>
</dbReference>
<dbReference type="InterPro" id="IPR055140">
    <property type="entry name" value="Thiolase_C_2"/>
</dbReference>